<dbReference type="InterPro" id="IPR010123">
    <property type="entry name" value="PHA_synth_III_E"/>
</dbReference>
<name>A0A558CS14_9GAMM</name>
<comment type="pathway">
    <text evidence="1">Biopolymer metabolism; poly-(R)-3-hydroxybutanoate biosynthesis.</text>
</comment>
<evidence type="ECO:0000256" key="3">
    <source>
        <dbReference type="ARBA" id="ARBA00022752"/>
    </source>
</evidence>
<evidence type="ECO:0000313" key="5">
    <source>
        <dbReference type="EMBL" id="TVT51564.1"/>
    </source>
</evidence>
<dbReference type="EMBL" id="VMRY01000089">
    <property type="protein sequence ID" value="TVT51564.1"/>
    <property type="molecule type" value="Genomic_DNA"/>
</dbReference>
<dbReference type="Proteomes" id="UP000317355">
    <property type="component" value="Unassembled WGS sequence"/>
</dbReference>
<keyword evidence="3" id="KW-0583">PHB biosynthesis</keyword>
<proteinExistence type="predicted"/>
<evidence type="ECO:0000256" key="4">
    <source>
        <dbReference type="SAM" id="MobiDB-lite"/>
    </source>
</evidence>
<evidence type="ECO:0000256" key="2">
    <source>
        <dbReference type="ARBA" id="ARBA00019066"/>
    </source>
</evidence>
<protein>
    <recommendedName>
        <fullName evidence="2">Poly(3-hydroxyalkanoate) polymerase subunit PhaE</fullName>
    </recommendedName>
</protein>
<dbReference type="AlphaFoldDB" id="A0A558CS14"/>
<evidence type="ECO:0000313" key="6">
    <source>
        <dbReference type="Proteomes" id="UP000317355"/>
    </source>
</evidence>
<evidence type="ECO:0000256" key="1">
    <source>
        <dbReference type="ARBA" id="ARBA00004683"/>
    </source>
</evidence>
<dbReference type="UniPathway" id="UPA00917"/>
<dbReference type="Pfam" id="PF09712">
    <property type="entry name" value="PHA_synth_III_E"/>
    <property type="match status" value="2"/>
</dbReference>
<sequence length="318" mass="35799">MGERDLFGDDWLAAQQAFWNQWGEKAGASGGDHSAAVNPWEMALNQWWQTLAPSAPELMQELLGKTVAQAKQLFQLAELFAQNRENSADEFDWQSAIQQTFGDLRGIIAGITGAMNPIPEDMLSDSAIDNSTAYLQRLFSFPGLGIGHRSQAQQREMIARLMTYQKARLAYERFFVDLGNSAVVRLQEKVTQLDSQGERIESARALYDLWVEASESVYAEQVMTPEYVKLYGELINSQMAVKLHMRTMLDDSFTALGMPTTRDFRALEQRAYDDRKVIKQLQAEMLNSKATAKIKVPKKKAVSRKRANAGHPPSVNRS</sequence>
<feature type="region of interest" description="Disordered" evidence="4">
    <location>
        <begin position="294"/>
        <end position="318"/>
    </location>
</feature>
<organism evidence="5 6">
    <name type="scientific">Sedimenticola thiotaurini</name>
    <dbReference type="NCBI Taxonomy" id="1543721"/>
    <lineage>
        <taxon>Bacteria</taxon>
        <taxon>Pseudomonadati</taxon>
        <taxon>Pseudomonadota</taxon>
        <taxon>Gammaproteobacteria</taxon>
        <taxon>Chromatiales</taxon>
        <taxon>Sedimenticolaceae</taxon>
        <taxon>Sedimenticola</taxon>
    </lineage>
</organism>
<accession>A0A558CS14</accession>
<feature type="compositionally biased region" description="Basic residues" evidence="4">
    <location>
        <begin position="295"/>
        <end position="308"/>
    </location>
</feature>
<reference evidence="5 6" key="1">
    <citation type="submission" date="2019-07" db="EMBL/GenBank/DDBJ databases">
        <title>The pathways for chlorine oxyanion respiration interact through the shared metabolite chlorate.</title>
        <authorList>
            <person name="Barnum T.P."/>
            <person name="Cheng Y."/>
            <person name="Hill K.A."/>
            <person name="Lucas L.N."/>
            <person name="Carlson H.K."/>
            <person name="Coates J.D."/>
        </authorList>
    </citation>
    <scope>NUCLEOTIDE SEQUENCE [LARGE SCALE GENOMIC DNA]</scope>
    <source>
        <strain evidence="5">BK-3</strain>
    </source>
</reference>
<dbReference type="GO" id="GO:0042619">
    <property type="term" value="P:poly-hydroxybutyrate biosynthetic process"/>
    <property type="evidence" value="ECO:0007669"/>
    <property type="project" value="UniProtKB-KW"/>
</dbReference>
<gene>
    <name evidence="5" type="ORF">FHK82_15495</name>
</gene>
<comment type="caution">
    <text evidence="5">The sequence shown here is derived from an EMBL/GenBank/DDBJ whole genome shotgun (WGS) entry which is preliminary data.</text>
</comment>